<feature type="domain" description="T-SNARE coiled-coil homology" evidence="3">
    <location>
        <begin position="245"/>
        <end position="307"/>
    </location>
</feature>
<feature type="repeat" description="ANK" evidence="2">
    <location>
        <begin position="937"/>
        <end position="969"/>
    </location>
</feature>
<dbReference type="PROSITE" id="PS50192">
    <property type="entry name" value="T_SNARE"/>
    <property type="match status" value="1"/>
</dbReference>
<evidence type="ECO:0000256" key="2">
    <source>
        <dbReference type="PROSITE-ProRule" id="PRU00023"/>
    </source>
</evidence>
<dbReference type="Pfam" id="PF22939">
    <property type="entry name" value="WHD_GPIID"/>
    <property type="match status" value="1"/>
</dbReference>
<gene>
    <name evidence="4" type="ORF">EDB92DRAFT_2094371</name>
</gene>
<evidence type="ECO:0000256" key="1">
    <source>
        <dbReference type="ARBA" id="ARBA00022737"/>
    </source>
</evidence>
<keyword evidence="5" id="KW-1185">Reference proteome</keyword>
<keyword evidence="2" id="KW-0040">ANK repeat</keyword>
<dbReference type="SUPFAM" id="SSF52540">
    <property type="entry name" value="P-loop containing nucleoside triphosphate hydrolases"/>
    <property type="match status" value="1"/>
</dbReference>
<dbReference type="InterPro" id="IPR036770">
    <property type="entry name" value="Ankyrin_rpt-contain_sf"/>
</dbReference>
<dbReference type="InterPro" id="IPR056884">
    <property type="entry name" value="NPHP3-like_N"/>
</dbReference>
<dbReference type="InterPro" id="IPR000727">
    <property type="entry name" value="T_SNARE_dom"/>
</dbReference>
<reference evidence="4" key="1">
    <citation type="submission" date="2022-01" db="EMBL/GenBank/DDBJ databases">
        <title>Comparative genomics reveals a dynamic genome evolution in the ectomycorrhizal milk-cap (Lactarius) mushrooms.</title>
        <authorList>
            <consortium name="DOE Joint Genome Institute"/>
            <person name="Lebreton A."/>
            <person name="Tang N."/>
            <person name="Kuo A."/>
            <person name="LaButti K."/>
            <person name="Drula E."/>
            <person name="Barry K."/>
            <person name="Clum A."/>
            <person name="Lipzen A."/>
            <person name="Mousain D."/>
            <person name="Ng V."/>
            <person name="Wang R."/>
            <person name="Wang X."/>
            <person name="Dai Y."/>
            <person name="Henrissat B."/>
            <person name="Grigoriev I.V."/>
            <person name="Guerin-Laguette A."/>
            <person name="Yu F."/>
            <person name="Martin F.M."/>
        </authorList>
    </citation>
    <scope>NUCLEOTIDE SEQUENCE</scope>
    <source>
        <strain evidence="4">QP</strain>
    </source>
</reference>
<dbReference type="PROSITE" id="PS50297">
    <property type="entry name" value="ANK_REP_REGION"/>
    <property type="match status" value="5"/>
</dbReference>
<feature type="repeat" description="ANK" evidence="2">
    <location>
        <begin position="1043"/>
        <end position="1068"/>
    </location>
</feature>
<evidence type="ECO:0000313" key="4">
    <source>
        <dbReference type="EMBL" id="KAH8980678.1"/>
    </source>
</evidence>
<evidence type="ECO:0000313" key="5">
    <source>
        <dbReference type="Proteomes" id="UP001201163"/>
    </source>
</evidence>
<feature type="repeat" description="ANK" evidence="2">
    <location>
        <begin position="1010"/>
        <end position="1042"/>
    </location>
</feature>
<dbReference type="Gene3D" id="1.20.5.170">
    <property type="match status" value="1"/>
</dbReference>
<dbReference type="InterPro" id="IPR054471">
    <property type="entry name" value="GPIID_WHD"/>
</dbReference>
<name>A0AAD4Q3C3_9AGAM</name>
<dbReference type="PANTHER" id="PTHR10039:SF16">
    <property type="entry name" value="GPI INOSITOL-DEACYLASE"/>
    <property type="match status" value="1"/>
</dbReference>
<dbReference type="InterPro" id="IPR031350">
    <property type="entry name" value="Goodbye_dom"/>
</dbReference>
<dbReference type="PANTHER" id="PTHR10039">
    <property type="entry name" value="AMELOGENIN"/>
    <property type="match status" value="1"/>
</dbReference>
<proteinExistence type="predicted"/>
<comment type="caution">
    <text evidence="4">The sequence shown here is derived from an EMBL/GenBank/DDBJ whole genome shotgun (WGS) entry which is preliminary data.</text>
</comment>
<feature type="repeat" description="ANK" evidence="2">
    <location>
        <begin position="970"/>
        <end position="1009"/>
    </location>
</feature>
<accession>A0AAD4Q3C3</accession>
<keyword evidence="1" id="KW-0677">Repeat</keyword>
<feature type="repeat" description="ANK" evidence="2">
    <location>
        <begin position="904"/>
        <end position="936"/>
    </location>
</feature>
<dbReference type="Proteomes" id="UP001201163">
    <property type="component" value="Unassembled WGS sequence"/>
</dbReference>
<dbReference type="EMBL" id="JAKELL010000132">
    <property type="protein sequence ID" value="KAH8980678.1"/>
    <property type="molecule type" value="Genomic_DNA"/>
</dbReference>
<dbReference type="Pfam" id="PF13637">
    <property type="entry name" value="Ank_4"/>
    <property type="match status" value="1"/>
</dbReference>
<organism evidence="4 5">
    <name type="scientific">Lactarius akahatsu</name>
    <dbReference type="NCBI Taxonomy" id="416441"/>
    <lineage>
        <taxon>Eukaryota</taxon>
        <taxon>Fungi</taxon>
        <taxon>Dikarya</taxon>
        <taxon>Basidiomycota</taxon>
        <taxon>Agaricomycotina</taxon>
        <taxon>Agaricomycetes</taxon>
        <taxon>Russulales</taxon>
        <taxon>Russulaceae</taxon>
        <taxon>Lactarius</taxon>
    </lineage>
</organism>
<dbReference type="Gene3D" id="1.25.40.20">
    <property type="entry name" value="Ankyrin repeat-containing domain"/>
    <property type="match status" value="1"/>
</dbReference>
<dbReference type="AlphaFoldDB" id="A0AAD4Q3C3"/>
<dbReference type="Pfam" id="PF17109">
    <property type="entry name" value="Goodbye"/>
    <property type="match status" value="1"/>
</dbReference>
<dbReference type="InterPro" id="IPR027417">
    <property type="entry name" value="P-loop_NTPase"/>
</dbReference>
<dbReference type="Pfam" id="PF12796">
    <property type="entry name" value="Ank_2"/>
    <property type="match status" value="1"/>
</dbReference>
<evidence type="ECO:0000259" key="3">
    <source>
        <dbReference type="PROSITE" id="PS50192"/>
    </source>
</evidence>
<sequence>MYASAQCSHASFLPSPTPITAQVMATPSSRFQAIFQAALKSYQKQTKKDLVAHPLASQLRSCNSTSAILAVLQNQVREFDQTHSGNERLTKWLIPTVNVLYAFSAAVSEGAGLVFSPAKAIFAGIGVFLLAAKDVAASKDALAELFERIGYFFNRLETYTEVTPTVAMTNIITEIMVEVLTIFGIATKELRRGSAKKFLKKLAGRADLEDAIKKLDRLTQEEARMALAEVLKITHIVRDDVKVVDGKMEGIDGKVEDMGGKVDDVGNKVDDVGDKVDDIGDKVDDVDGKVEDISDRVQSVDEKVQVAIDDGREAKLIIQQTANNLDQFKWNQLTQLLREWLSPADPSTNHNIARKAQHKGTALWFFQGSIFFEWKSAGSLLWIHGKPGSGKSVICSSIIQDIMAVCEAGSAILAYFYFDFRDLNKQTCRDLLLSLVSQLSISSSLCCGILKRVYSSHKNGAHQPSDDTLKECLKEMLRLPGQEPIFIILDALDECPDSSGIPSPRDEVLQLVKELVDLHLQGLHICATSRPEVDIRAVLGPLAPRSVSLHNESGQQTDIADYVESVVNSSPSTAMRRWRADDKRLVIETLTERADGMFRWVFCQLEALRHCFPPNLRRFLNELPETLDETYKRILKGINKTQKDDARRLLQCLAIAVRPLRVEELAELLAFDFQASSSGGIPKLKDDWRWDDQEEAVLSTCSSLIAVVRDGRFHVVQFSHFSVKEYLTSPRLAQSQGDVSRFHVDLEPAHTILAQACLGTLLLLDEHADAEGFPLVKYAARHWVDHARFEKVSICVQDGMDDLFDSSKSYFAAWLRVHDKDNADPVEMTHFSVYPDRPGSMLYYAAFCGFYDLTERLVAKHPEQVNAGGGWMRAPLPAALSKRYFGVADLLREHGAVVDVRGSYEMTLLHAASIDGSVDIMRWLLDHGADVNAQTNSRRIPLHLAAFNMQLEAAQLLLEYNADVNSRSHYGNTPLHDAISYDDADPEKEKVGVVRLLLKHGADPNACDDNHSTPLHEASSKGFLEIARVLLSHGANVDEKDGEGRTPFEVASLKGHDEMRKLLLEHGAVTAVTYIGSGFGYRNERRRSV</sequence>
<dbReference type="InterPro" id="IPR002110">
    <property type="entry name" value="Ankyrin_rpt"/>
</dbReference>
<dbReference type="SMART" id="SM00248">
    <property type="entry name" value="ANK"/>
    <property type="match status" value="5"/>
</dbReference>
<protein>
    <recommendedName>
        <fullName evidence="3">t-SNARE coiled-coil homology domain-containing protein</fullName>
    </recommendedName>
</protein>
<dbReference type="Gene3D" id="3.40.50.300">
    <property type="entry name" value="P-loop containing nucleotide triphosphate hydrolases"/>
    <property type="match status" value="1"/>
</dbReference>
<dbReference type="SUPFAM" id="SSF48403">
    <property type="entry name" value="Ankyrin repeat"/>
    <property type="match status" value="1"/>
</dbReference>
<dbReference type="Pfam" id="PF24883">
    <property type="entry name" value="NPHP3_N"/>
    <property type="match status" value="1"/>
</dbReference>
<dbReference type="PROSITE" id="PS50088">
    <property type="entry name" value="ANK_REPEAT"/>
    <property type="match status" value="5"/>
</dbReference>